<dbReference type="SUPFAM" id="SSF161098">
    <property type="entry name" value="MetI-like"/>
    <property type="match status" value="1"/>
</dbReference>
<comment type="caution">
    <text evidence="9">The sequence shown here is derived from an EMBL/GenBank/DDBJ whole genome shotgun (WGS) entry which is preliminary data.</text>
</comment>
<evidence type="ECO:0000256" key="6">
    <source>
        <dbReference type="ARBA" id="ARBA00023136"/>
    </source>
</evidence>
<name>A0A1E3UD09_9FIRM</name>
<evidence type="ECO:0000256" key="2">
    <source>
        <dbReference type="ARBA" id="ARBA00022448"/>
    </source>
</evidence>
<feature type="transmembrane region" description="Helical" evidence="7">
    <location>
        <begin position="100"/>
        <end position="121"/>
    </location>
</feature>
<feature type="domain" description="ABC transmembrane type-1" evidence="8">
    <location>
        <begin position="96"/>
        <end position="311"/>
    </location>
</feature>
<feature type="transmembrane region" description="Helical" evidence="7">
    <location>
        <begin position="187"/>
        <end position="206"/>
    </location>
</feature>
<evidence type="ECO:0000256" key="1">
    <source>
        <dbReference type="ARBA" id="ARBA00004651"/>
    </source>
</evidence>
<evidence type="ECO:0000313" key="9">
    <source>
        <dbReference type="EMBL" id="ODR47781.1"/>
    </source>
</evidence>
<dbReference type="EMBL" id="MEHA01000019">
    <property type="protein sequence ID" value="ODR47781.1"/>
    <property type="molecule type" value="Genomic_DNA"/>
</dbReference>
<organism evidence="9 10">
    <name type="scientific">Eisenbergiella tayi</name>
    <dbReference type="NCBI Taxonomy" id="1432052"/>
    <lineage>
        <taxon>Bacteria</taxon>
        <taxon>Bacillati</taxon>
        <taxon>Bacillota</taxon>
        <taxon>Clostridia</taxon>
        <taxon>Lachnospirales</taxon>
        <taxon>Lachnospiraceae</taxon>
        <taxon>Eisenbergiella</taxon>
    </lineage>
</organism>
<feature type="transmembrane region" description="Helical" evidence="7">
    <location>
        <begin position="141"/>
        <end position="166"/>
    </location>
</feature>
<reference evidence="9 10" key="1">
    <citation type="submission" date="2016-08" db="EMBL/GenBank/DDBJ databases">
        <authorList>
            <person name="Seilhamer J.J."/>
        </authorList>
    </citation>
    <scope>NUCLEOTIDE SEQUENCE [LARGE SCALE GENOMIC DNA]</scope>
    <source>
        <strain evidence="9 10">NML150140-1</strain>
    </source>
</reference>
<keyword evidence="6 7" id="KW-0472">Membrane</keyword>
<feature type="transmembrane region" description="Helical" evidence="7">
    <location>
        <begin position="35"/>
        <end position="54"/>
    </location>
</feature>
<dbReference type="OrthoDB" id="2637002at2"/>
<dbReference type="InterPro" id="IPR035906">
    <property type="entry name" value="MetI-like_sf"/>
</dbReference>
<evidence type="ECO:0000256" key="3">
    <source>
        <dbReference type="ARBA" id="ARBA00022475"/>
    </source>
</evidence>
<dbReference type="GO" id="GO:0055085">
    <property type="term" value="P:transmembrane transport"/>
    <property type="evidence" value="ECO:0007669"/>
    <property type="project" value="InterPro"/>
</dbReference>
<dbReference type="InterPro" id="IPR000515">
    <property type="entry name" value="MetI-like"/>
</dbReference>
<comment type="subcellular location">
    <subcellularLocation>
        <location evidence="1 7">Cell membrane</location>
        <topology evidence="1 7">Multi-pass membrane protein</topology>
    </subcellularLocation>
</comment>
<dbReference type="RefSeq" id="WP_044963136.1">
    <property type="nucleotide sequence ID" value="NZ_BAABXS010000001.1"/>
</dbReference>
<dbReference type="AlphaFoldDB" id="A0A1E3UD09"/>
<dbReference type="GeneID" id="93303279"/>
<dbReference type="Gene3D" id="1.10.3720.10">
    <property type="entry name" value="MetI-like"/>
    <property type="match status" value="1"/>
</dbReference>
<dbReference type="Pfam" id="PF00528">
    <property type="entry name" value="BPD_transp_1"/>
    <property type="match status" value="1"/>
</dbReference>
<dbReference type="PANTHER" id="PTHR43227:SF11">
    <property type="entry name" value="BLL4140 PROTEIN"/>
    <property type="match status" value="1"/>
</dbReference>
<dbReference type="PROSITE" id="PS50928">
    <property type="entry name" value="ABC_TM1"/>
    <property type="match status" value="1"/>
</dbReference>
<evidence type="ECO:0000256" key="5">
    <source>
        <dbReference type="ARBA" id="ARBA00022989"/>
    </source>
</evidence>
<keyword evidence="5 7" id="KW-1133">Transmembrane helix</keyword>
<keyword evidence="4 7" id="KW-0812">Transmembrane</keyword>
<dbReference type="CDD" id="cd06261">
    <property type="entry name" value="TM_PBP2"/>
    <property type="match status" value="1"/>
</dbReference>
<comment type="similarity">
    <text evidence="7">Belongs to the binding-protein-dependent transport system permease family.</text>
</comment>
<dbReference type="GO" id="GO:0005886">
    <property type="term" value="C:plasma membrane"/>
    <property type="evidence" value="ECO:0007669"/>
    <property type="project" value="UniProtKB-SubCell"/>
</dbReference>
<dbReference type="InterPro" id="IPR050809">
    <property type="entry name" value="UgpAE/MalFG_permease"/>
</dbReference>
<accession>A0A1E3UD09</accession>
<protein>
    <submittedName>
        <fullName evidence="9">Sugar ABC transporter permease</fullName>
    </submittedName>
</protein>
<evidence type="ECO:0000313" key="10">
    <source>
        <dbReference type="Proteomes" id="UP000094271"/>
    </source>
</evidence>
<feature type="transmembrane region" description="Helical" evidence="7">
    <location>
        <begin position="290"/>
        <end position="309"/>
    </location>
</feature>
<dbReference type="PANTHER" id="PTHR43227">
    <property type="entry name" value="BLL4140 PROTEIN"/>
    <property type="match status" value="1"/>
</dbReference>
<keyword evidence="2 7" id="KW-0813">Transport</keyword>
<sequence length="324" mass="36024">MNVTKKKGAVLVKALGKPKAMKKRLGLKAVLKNNWQLYLLVLPAVIYFVVFNYLPLYGIQIAFKDYKAVDGIAGSAWVGLKHFKNFFNAYYFKRLLSNTLLLNVYYLLWSFPVPLILAILLNQIRGTKKKRFIQTSIYVPYFISTVVLAGMLYIFLSPTSGILNFARTALGLKAIDFMSDASAFRSIYIISGIWQAAGYGTILYIATLTGIDLSLYEAAEIDGASIWQKIRYIDIPSLIPTAMMVFILDCGKMLASDTNKALVMQTPGNIPTSDIIGVYVYNVGLGSGQFSYTAAIGLFINIINFILIVSVNQLSKRMTDVGLF</sequence>
<gene>
    <name evidence="9" type="ORF">BEI59_22465</name>
</gene>
<evidence type="ECO:0000256" key="7">
    <source>
        <dbReference type="RuleBase" id="RU363032"/>
    </source>
</evidence>
<keyword evidence="3" id="KW-1003">Cell membrane</keyword>
<evidence type="ECO:0000259" key="8">
    <source>
        <dbReference type="PROSITE" id="PS50928"/>
    </source>
</evidence>
<evidence type="ECO:0000256" key="4">
    <source>
        <dbReference type="ARBA" id="ARBA00022692"/>
    </source>
</evidence>
<proteinExistence type="inferred from homology"/>
<dbReference type="Proteomes" id="UP000094271">
    <property type="component" value="Unassembled WGS sequence"/>
</dbReference>